<evidence type="ECO:0000313" key="2">
    <source>
        <dbReference type="EMBL" id="GJT95954.1"/>
    </source>
</evidence>
<dbReference type="PROSITE" id="PS50994">
    <property type="entry name" value="INTEGRASE"/>
    <property type="match status" value="1"/>
</dbReference>
<keyword evidence="3" id="KW-1185">Reference proteome</keyword>
<organism evidence="2 3">
    <name type="scientific">Tanacetum coccineum</name>
    <dbReference type="NCBI Taxonomy" id="301880"/>
    <lineage>
        <taxon>Eukaryota</taxon>
        <taxon>Viridiplantae</taxon>
        <taxon>Streptophyta</taxon>
        <taxon>Embryophyta</taxon>
        <taxon>Tracheophyta</taxon>
        <taxon>Spermatophyta</taxon>
        <taxon>Magnoliopsida</taxon>
        <taxon>eudicotyledons</taxon>
        <taxon>Gunneridae</taxon>
        <taxon>Pentapetalae</taxon>
        <taxon>asterids</taxon>
        <taxon>campanulids</taxon>
        <taxon>Asterales</taxon>
        <taxon>Asteraceae</taxon>
        <taxon>Asteroideae</taxon>
        <taxon>Anthemideae</taxon>
        <taxon>Anthemidinae</taxon>
        <taxon>Tanacetum</taxon>
    </lineage>
</organism>
<feature type="domain" description="Integrase catalytic" evidence="1">
    <location>
        <begin position="210"/>
        <end position="317"/>
    </location>
</feature>
<gene>
    <name evidence="2" type="ORF">Tco_1091472</name>
</gene>
<reference evidence="2" key="2">
    <citation type="submission" date="2022-01" db="EMBL/GenBank/DDBJ databases">
        <authorList>
            <person name="Yamashiro T."/>
            <person name="Shiraishi A."/>
            <person name="Satake H."/>
            <person name="Nakayama K."/>
        </authorList>
    </citation>
    <scope>NUCLEOTIDE SEQUENCE</scope>
</reference>
<protein>
    <submittedName>
        <fullName evidence="2">Reverse transcriptase domain-containing protein</fullName>
    </submittedName>
</protein>
<keyword evidence="2" id="KW-0808">Transferase</keyword>
<dbReference type="InterPro" id="IPR036397">
    <property type="entry name" value="RNaseH_sf"/>
</dbReference>
<dbReference type="Proteomes" id="UP001151760">
    <property type="component" value="Unassembled WGS sequence"/>
</dbReference>
<dbReference type="GO" id="GO:0003964">
    <property type="term" value="F:RNA-directed DNA polymerase activity"/>
    <property type="evidence" value="ECO:0007669"/>
    <property type="project" value="UniProtKB-KW"/>
</dbReference>
<dbReference type="EMBL" id="BQNB010020438">
    <property type="protein sequence ID" value="GJT95954.1"/>
    <property type="molecule type" value="Genomic_DNA"/>
</dbReference>
<comment type="caution">
    <text evidence="2">The sequence shown here is derived from an EMBL/GenBank/DDBJ whole genome shotgun (WGS) entry which is preliminary data.</text>
</comment>
<evidence type="ECO:0000313" key="3">
    <source>
        <dbReference type="Proteomes" id="UP001151760"/>
    </source>
</evidence>
<dbReference type="InterPro" id="IPR001584">
    <property type="entry name" value="Integrase_cat-core"/>
</dbReference>
<reference evidence="2" key="1">
    <citation type="journal article" date="2022" name="Int. J. Mol. Sci.">
        <title>Draft Genome of Tanacetum Coccineum: Genomic Comparison of Closely Related Tanacetum-Family Plants.</title>
        <authorList>
            <person name="Yamashiro T."/>
            <person name="Shiraishi A."/>
            <person name="Nakayama K."/>
            <person name="Satake H."/>
        </authorList>
    </citation>
    <scope>NUCLEOTIDE SEQUENCE</scope>
</reference>
<evidence type="ECO:0000259" key="1">
    <source>
        <dbReference type="PROSITE" id="PS50994"/>
    </source>
</evidence>
<dbReference type="InterPro" id="IPR012337">
    <property type="entry name" value="RNaseH-like_sf"/>
</dbReference>
<dbReference type="PANTHER" id="PTHR47266">
    <property type="entry name" value="ENDONUCLEASE-RELATED"/>
    <property type="match status" value="1"/>
</dbReference>
<dbReference type="Gene3D" id="3.30.420.10">
    <property type="entry name" value="Ribonuclease H-like superfamily/Ribonuclease H"/>
    <property type="match status" value="1"/>
</dbReference>
<name>A0ABQ5I8C0_9ASTR</name>
<keyword evidence="2" id="KW-0548">Nucleotidyltransferase</keyword>
<dbReference type="InterPro" id="IPR052160">
    <property type="entry name" value="Gypsy_RT_Integrase-like"/>
</dbReference>
<dbReference type="SUPFAM" id="SSF53098">
    <property type="entry name" value="Ribonuclease H-like"/>
    <property type="match status" value="1"/>
</dbReference>
<keyword evidence="2" id="KW-0695">RNA-directed DNA polymerase</keyword>
<accession>A0ABQ5I8C0</accession>
<sequence length="366" mass="42557">MLVRGRHLYDDPSLLRLKKQKKDDEDERLLSIFKQIHINLSFLEADSHAKRDLRSLPQKEGDPGSFIQPCRIGPLAENNQLPVVISSALSTVEIARFLKIRDKKYAENLAADHLSRLENPDLRKLTKAEIRDLFLEERLMAIFDKNNEPCPSYSNNVLTESYEDAWPELRQHKFFDNVTTDHLEDIMASPPPQEKSLWPGFTGHISSEMIPKTLINDRGTHLCNYQMEKAMKRYGVAHRFSTAYHPQMNGQVENTNRAIKCILEKTIRNNRKDWSYKLDDALWAFQTAFKTPLGTTSFRIIYGKTCHLPNELEHKAYWAIKNCNLDLTKAWENHFLQINELDEMRFDAYETSISYKERAKDGTING</sequence>
<proteinExistence type="predicted"/>